<dbReference type="PANTHER" id="PTHR37310">
    <property type="entry name" value="CYTOPLASMIC PROTEIN-RELATED"/>
    <property type="match status" value="1"/>
</dbReference>
<dbReference type="InterPro" id="IPR044543">
    <property type="entry name" value="YHJQ-like"/>
</dbReference>
<evidence type="ECO:0000313" key="1">
    <source>
        <dbReference type="EMBL" id="SUS07786.1"/>
    </source>
</evidence>
<dbReference type="AlphaFoldDB" id="A0A380THJ5"/>
<name>A0A380THJ5_9ZZZZ</name>
<dbReference type="Pfam" id="PF03860">
    <property type="entry name" value="Csp"/>
    <property type="match status" value="1"/>
</dbReference>
<evidence type="ECO:0008006" key="2">
    <source>
        <dbReference type="Google" id="ProtNLM"/>
    </source>
</evidence>
<proteinExistence type="predicted"/>
<dbReference type="InterPro" id="IPR005560">
    <property type="entry name" value="Csp_YhjQ"/>
</dbReference>
<organism evidence="1">
    <name type="scientific">metagenome</name>
    <dbReference type="NCBI Taxonomy" id="256318"/>
    <lineage>
        <taxon>unclassified sequences</taxon>
        <taxon>metagenomes</taxon>
    </lineage>
</organism>
<dbReference type="EMBL" id="UIDG01000445">
    <property type="protein sequence ID" value="SUS07786.1"/>
    <property type="molecule type" value="Genomic_DNA"/>
</dbReference>
<dbReference type="CDD" id="cd08026">
    <property type="entry name" value="DUF326"/>
    <property type="match status" value="1"/>
</dbReference>
<dbReference type="Gene3D" id="1.20.1270.360">
    <property type="match status" value="1"/>
</dbReference>
<sequence length="137" mass="15601">MGRYICFRLELLRETYVALTLISMEDVMHQMNENLQQCIEECLRCHRECVTTASQHCLEAGGRHVEPRHLRLMLACAEICRTSAYFMELGVEQHKRTCAVCAELCEACAKSCEEVGDMAQCVEACRRCAESCRQMAA</sequence>
<accession>A0A380THJ5</accession>
<gene>
    <name evidence="1" type="ORF">DF3PB_50056</name>
</gene>
<protein>
    <recommendedName>
        <fullName evidence="2">Ferredoxin</fullName>
    </recommendedName>
</protein>
<dbReference type="PANTHER" id="PTHR37310:SF1">
    <property type="entry name" value="CYTOPLASMIC PROTEIN"/>
    <property type="match status" value="1"/>
</dbReference>
<reference evidence="1" key="1">
    <citation type="submission" date="2018-07" db="EMBL/GenBank/DDBJ databases">
        <authorList>
            <person name="Quirk P.G."/>
            <person name="Krulwich T.A."/>
        </authorList>
    </citation>
    <scope>NUCLEOTIDE SEQUENCE</scope>
</reference>